<dbReference type="RefSeq" id="WP_386059772.1">
    <property type="nucleotide sequence ID" value="NZ_JBHLTQ010000001.1"/>
</dbReference>
<keyword evidence="1" id="KW-1133">Transmembrane helix</keyword>
<sequence length="236" mass="27695">MENKTGKYLKYAVGEIILVVIGILIALQINNWNNNQINKKEEQAILKNLNFEFKKNRRDLELVKDNYRGFINSTKKILNLIGESRETLQKYNTDSLISESINYYDYRPTENVLSDLISSGKLKLIVSDSLRLHLFQWSSFLNEKEEAWETLDDFSQNMMMPYLTKNASLKNIDSYGFLDWEEPSKLNPDTYKIFQDIQFENNIDNHAWSLTNYILALENLENTIDKILVETSKIKD</sequence>
<organism evidence="2 3">
    <name type="scientific">Winogradskyella pulchriflava</name>
    <dbReference type="NCBI Taxonomy" id="1110688"/>
    <lineage>
        <taxon>Bacteria</taxon>
        <taxon>Pseudomonadati</taxon>
        <taxon>Bacteroidota</taxon>
        <taxon>Flavobacteriia</taxon>
        <taxon>Flavobacteriales</taxon>
        <taxon>Flavobacteriaceae</taxon>
        <taxon>Winogradskyella</taxon>
    </lineage>
</organism>
<gene>
    <name evidence="2" type="ORF">ACFFGA_03605</name>
</gene>
<proteinExistence type="predicted"/>
<name>A0ABV6Q889_9FLAO</name>
<keyword evidence="1" id="KW-0812">Transmembrane</keyword>
<dbReference type="InterPro" id="IPR045749">
    <property type="entry name" value="DUF6090"/>
</dbReference>
<dbReference type="Pfam" id="PF19578">
    <property type="entry name" value="DUF6090"/>
    <property type="match status" value="1"/>
</dbReference>
<dbReference type="Proteomes" id="UP001589832">
    <property type="component" value="Unassembled WGS sequence"/>
</dbReference>
<dbReference type="EMBL" id="JBHLTQ010000001">
    <property type="protein sequence ID" value="MFC0603626.1"/>
    <property type="molecule type" value="Genomic_DNA"/>
</dbReference>
<comment type="caution">
    <text evidence="2">The sequence shown here is derived from an EMBL/GenBank/DDBJ whole genome shotgun (WGS) entry which is preliminary data.</text>
</comment>
<evidence type="ECO:0000313" key="3">
    <source>
        <dbReference type="Proteomes" id="UP001589832"/>
    </source>
</evidence>
<evidence type="ECO:0000313" key="2">
    <source>
        <dbReference type="EMBL" id="MFC0603626.1"/>
    </source>
</evidence>
<keyword evidence="3" id="KW-1185">Reference proteome</keyword>
<feature type="transmembrane region" description="Helical" evidence="1">
    <location>
        <begin position="12"/>
        <end position="29"/>
    </location>
</feature>
<evidence type="ECO:0000256" key="1">
    <source>
        <dbReference type="SAM" id="Phobius"/>
    </source>
</evidence>
<accession>A0ABV6Q889</accession>
<protein>
    <submittedName>
        <fullName evidence="2">DUF6090 family protein</fullName>
    </submittedName>
</protein>
<keyword evidence="1" id="KW-0472">Membrane</keyword>
<reference evidence="2 3" key="1">
    <citation type="submission" date="2024-09" db="EMBL/GenBank/DDBJ databases">
        <authorList>
            <person name="Sun Q."/>
            <person name="Mori K."/>
        </authorList>
    </citation>
    <scope>NUCLEOTIDE SEQUENCE [LARGE SCALE GENOMIC DNA]</scope>
    <source>
        <strain evidence="2 3">NCAIM B.02481</strain>
    </source>
</reference>